<dbReference type="AlphaFoldDB" id="A0A238WX99"/>
<feature type="domain" description="NADH:flavin oxidoreductase/NADH oxidase N-terminal" evidence="6">
    <location>
        <begin position="3"/>
        <end position="339"/>
    </location>
</feature>
<evidence type="ECO:0000313" key="7">
    <source>
        <dbReference type="EMBL" id="SNR50971.1"/>
    </source>
</evidence>
<keyword evidence="2" id="KW-0285">Flavoprotein</keyword>
<proteinExistence type="predicted"/>
<dbReference type="InterPro" id="IPR001155">
    <property type="entry name" value="OxRdtase_FMN_N"/>
</dbReference>
<evidence type="ECO:0000313" key="8">
    <source>
        <dbReference type="Proteomes" id="UP000198310"/>
    </source>
</evidence>
<evidence type="ECO:0000256" key="3">
    <source>
        <dbReference type="ARBA" id="ARBA00022643"/>
    </source>
</evidence>
<gene>
    <name evidence="7" type="ORF">SAMN06269173_103208</name>
</gene>
<dbReference type="CDD" id="cd02932">
    <property type="entry name" value="OYE_YqiM_FMN"/>
    <property type="match status" value="1"/>
</dbReference>
<keyword evidence="5" id="KW-0560">Oxidoreductase</keyword>
<dbReference type="InterPro" id="IPR044152">
    <property type="entry name" value="YqjM-like"/>
</dbReference>
<dbReference type="InterPro" id="IPR013785">
    <property type="entry name" value="Aldolase_TIM"/>
</dbReference>
<evidence type="ECO:0000256" key="2">
    <source>
        <dbReference type="ARBA" id="ARBA00022630"/>
    </source>
</evidence>
<dbReference type="Gene3D" id="3.20.20.70">
    <property type="entry name" value="Aldolase class I"/>
    <property type="match status" value="1"/>
</dbReference>
<evidence type="ECO:0000256" key="5">
    <source>
        <dbReference type="ARBA" id="ARBA00023002"/>
    </source>
</evidence>
<keyword evidence="3" id="KW-0288">FMN</keyword>
<name>A0A238WX99_9BACT</name>
<dbReference type="GO" id="GO:0003959">
    <property type="term" value="F:NADPH dehydrogenase activity"/>
    <property type="evidence" value="ECO:0007669"/>
    <property type="project" value="InterPro"/>
</dbReference>
<dbReference type="GO" id="GO:0010181">
    <property type="term" value="F:FMN binding"/>
    <property type="evidence" value="ECO:0007669"/>
    <property type="project" value="InterPro"/>
</dbReference>
<dbReference type="SUPFAM" id="SSF51395">
    <property type="entry name" value="FMN-linked oxidoreductases"/>
    <property type="match status" value="1"/>
</dbReference>
<evidence type="ECO:0000256" key="4">
    <source>
        <dbReference type="ARBA" id="ARBA00022857"/>
    </source>
</evidence>
<dbReference type="RefSeq" id="WP_089332265.1">
    <property type="nucleotide sequence ID" value="NZ_FZNS01000003.1"/>
</dbReference>
<evidence type="ECO:0000256" key="1">
    <source>
        <dbReference type="ARBA" id="ARBA00001917"/>
    </source>
</evidence>
<comment type="cofactor">
    <cofactor evidence="1">
        <name>FMN</name>
        <dbReference type="ChEBI" id="CHEBI:58210"/>
    </cofactor>
</comment>
<dbReference type="Proteomes" id="UP000198310">
    <property type="component" value="Unassembled WGS sequence"/>
</dbReference>
<organism evidence="7 8">
    <name type="scientific">Hymenobacter mucosus</name>
    <dbReference type="NCBI Taxonomy" id="1411120"/>
    <lineage>
        <taxon>Bacteria</taxon>
        <taxon>Pseudomonadati</taxon>
        <taxon>Bacteroidota</taxon>
        <taxon>Cytophagia</taxon>
        <taxon>Cytophagales</taxon>
        <taxon>Hymenobacteraceae</taxon>
        <taxon>Hymenobacter</taxon>
    </lineage>
</organism>
<dbReference type="PANTHER" id="PTHR43303">
    <property type="entry name" value="NADPH DEHYDROGENASE C23G7.10C-RELATED"/>
    <property type="match status" value="1"/>
</dbReference>
<accession>A0A238WX99</accession>
<dbReference type="Pfam" id="PF00724">
    <property type="entry name" value="Oxidored_FMN"/>
    <property type="match status" value="1"/>
</dbReference>
<keyword evidence="4" id="KW-0521">NADP</keyword>
<dbReference type="EMBL" id="FZNS01000003">
    <property type="protein sequence ID" value="SNR50971.1"/>
    <property type="molecule type" value="Genomic_DNA"/>
</dbReference>
<dbReference type="GO" id="GO:0050661">
    <property type="term" value="F:NADP binding"/>
    <property type="evidence" value="ECO:0007669"/>
    <property type="project" value="InterPro"/>
</dbReference>
<protein>
    <submittedName>
        <fullName evidence="7">2,4-dienoyl-CoA reductase</fullName>
    </submittedName>
</protein>
<keyword evidence="8" id="KW-1185">Reference proteome</keyword>
<reference evidence="8" key="1">
    <citation type="submission" date="2017-06" db="EMBL/GenBank/DDBJ databases">
        <authorList>
            <person name="Varghese N."/>
            <person name="Submissions S."/>
        </authorList>
    </citation>
    <scope>NUCLEOTIDE SEQUENCE [LARGE SCALE GENOMIC DNA]</scope>
    <source>
        <strain evidence="8">DSM 28041</strain>
    </source>
</reference>
<evidence type="ECO:0000259" key="6">
    <source>
        <dbReference type="Pfam" id="PF00724"/>
    </source>
</evidence>
<dbReference type="PANTHER" id="PTHR43303:SF4">
    <property type="entry name" value="NADPH DEHYDROGENASE C23G7.10C-RELATED"/>
    <property type="match status" value="1"/>
</dbReference>
<sequence>MAQLFTPFTLRGITFKNRLVVSPMCQYSAEDGFTNDWHFVHLGSRAVGGASLIILEATAVSPEGRITPDDIGIWKEEHVPGLRRIADFLKEHACVPGIQLAHAGRKASHASPWKGGEVVPATEGGWETVAPSAVPFTEAEPAPQELSLAGVQQVVDDFRTAAQRTLDAGFEVIELHGAHGYLLHEFLSPLSNKRQDQYGGSFENRIRLLVEVVEATRTVWPEHLPLFVRISATDWTEGGWTAEESVALATILKDKGVDLIDCSTGGNVPAAQIPVGPSYQVPFAEQVKRETGLPTGAVGLITSPEQAEEIVASGQADLVLLARESLRNPYFPLRAAHKLGADVAWPDQYERAKPRKHH</sequence>
<dbReference type="NCBIfam" id="NF010047">
    <property type="entry name" value="PRK13523.1"/>
    <property type="match status" value="1"/>
</dbReference>